<dbReference type="EMBL" id="JBBPBM010000029">
    <property type="protein sequence ID" value="KAK8536000.1"/>
    <property type="molecule type" value="Genomic_DNA"/>
</dbReference>
<comment type="caution">
    <text evidence="1">The sequence shown here is derived from an EMBL/GenBank/DDBJ whole genome shotgun (WGS) entry which is preliminary data.</text>
</comment>
<keyword evidence="2" id="KW-1185">Reference proteome</keyword>
<organism evidence="1 2">
    <name type="scientific">Hibiscus sabdariffa</name>
    <name type="common">roselle</name>
    <dbReference type="NCBI Taxonomy" id="183260"/>
    <lineage>
        <taxon>Eukaryota</taxon>
        <taxon>Viridiplantae</taxon>
        <taxon>Streptophyta</taxon>
        <taxon>Embryophyta</taxon>
        <taxon>Tracheophyta</taxon>
        <taxon>Spermatophyta</taxon>
        <taxon>Magnoliopsida</taxon>
        <taxon>eudicotyledons</taxon>
        <taxon>Gunneridae</taxon>
        <taxon>Pentapetalae</taxon>
        <taxon>rosids</taxon>
        <taxon>malvids</taxon>
        <taxon>Malvales</taxon>
        <taxon>Malvaceae</taxon>
        <taxon>Malvoideae</taxon>
        <taxon>Hibiscus</taxon>
    </lineage>
</organism>
<dbReference type="Proteomes" id="UP001472677">
    <property type="component" value="Unassembled WGS sequence"/>
</dbReference>
<accession>A0ABR2DD87</accession>
<reference evidence="1 2" key="1">
    <citation type="journal article" date="2024" name="G3 (Bethesda)">
        <title>Genome assembly of Hibiscus sabdariffa L. provides insights into metabolisms of medicinal natural products.</title>
        <authorList>
            <person name="Kim T."/>
        </authorList>
    </citation>
    <scope>NUCLEOTIDE SEQUENCE [LARGE SCALE GENOMIC DNA]</scope>
    <source>
        <strain evidence="1">TK-2024</strain>
        <tissue evidence="1">Old leaves</tissue>
    </source>
</reference>
<proteinExistence type="predicted"/>
<name>A0ABR2DD87_9ROSI</name>
<sequence>MVDGKDDDFLELSWKVEEFERGHVIELLFETSSLSHQTSSSTTATSSSLIKVFLNEEIRKKYEEQFSSRPFIFEKSFDTKNELNVDFTPEFMAVVKKHKWESFIQQRGEIYPGLVREFYAHLVTKDSLFLMIRGNFVRFDYGFIDSMFDLSCGEMNTKFL</sequence>
<gene>
    <name evidence="1" type="ORF">V6N12_012663</name>
</gene>
<evidence type="ECO:0000313" key="2">
    <source>
        <dbReference type="Proteomes" id="UP001472677"/>
    </source>
</evidence>
<evidence type="ECO:0000313" key="1">
    <source>
        <dbReference type="EMBL" id="KAK8536000.1"/>
    </source>
</evidence>
<protein>
    <submittedName>
        <fullName evidence="1">Uncharacterized protein</fullName>
    </submittedName>
</protein>